<evidence type="ECO:0000256" key="7">
    <source>
        <dbReference type="ARBA" id="ARBA00023136"/>
    </source>
</evidence>
<sequence length="202" mass="23355">MMNAKREESVIYRLENTLFNLLVQENYSALEKEKLRFGIQIVLSELIKLLIIYLAAILLDCVLPTFITHLAFLILRQVCLGYHFNGLFTCIVWSIITFPVAVKCLMELHHHLNFSSATLYVIFCIFLLMVYLLAPKGTVNQPIINEKHCRFLRKKMCFRMLLLIGVFFFSSVEIKLLISYGVLIEVIMLTLQTTIKGDVSNE</sequence>
<feature type="transmembrane region" description="Helical" evidence="8">
    <location>
        <begin position="114"/>
        <end position="134"/>
    </location>
</feature>
<keyword evidence="10" id="KW-1185">Reference proteome</keyword>
<dbReference type="Proteomes" id="UP000274033">
    <property type="component" value="Unassembled WGS sequence"/>
</dbReference>
<dbReference type="AlphaFoldDB" id="A0A3N9U9S0"/>
<evidence type="ECO:0000256" key="3">
    <source>
        <dbReference type="ARBA" id="ARBA00022670"/>
    </source>
</evidence>
<evidence type="ECO:0000256" key="5">
    <source>
        <dbReference type="ARBA" id="ARBA00022801"/>
    </source>
</evidence>
<evidence type="ECO:0000256" key="4">
    <source>
        <dbReference type="ARBA" id="ARBA00022692"/>
    </source>
</evidence>
<keyword evidence="5" id="KW-0378">Hydrolase</keyword>
<dbReference type="SMART" id="SM00793">
    <property type="entry name" value="AgrB"/>
    <property type="match status" value="1"/>
</dbReference>
<dbReference type="GO" id="GO:0016020">
    <property type="term" value="C:membrane"/>
    <property type="evidence" value="ECO:0007669"/>
    <property type="project" value="InterPro"/>
</dbReference>
<keyword evidence="2" id="KW-0673">Quorum sensing</keyword>
<evidence type="ECO:0000256" key="6">
    <source>
        <dbReference type="ARBA" id="ARBA00022989"/>
    </source>
</evidence>
<proteinExistence type="predicted"/>
<feature type="transmembrane region" description="Helical" evidence="8">
    <location>
        <begin position="82"/>
        <end position="102"/>
    </location>
</feature>
<name>A0A3N9U9S0_9BACI</name>
<evidence type="ECO:0000256" key="8">
    <source>
        <dbReference type="SAM" id="Phobius"/>
    </source>
</evidence>
<dbReference type="GO" id="GO:0009372">
    <property type="term" value="P:quorum sensing"/>
    <property type="evidence" value="ECO:0007669"/>
    <property type="project" value="UniProtKB-KW"/>
</dbReference>
<evidence type="ECO:0000256" key="1">
    <source>
        <dbReference type="ARBA" id="ARBA00022475"/>
    </source>
</evidence>
<keyword evidence="7 8" id="KW-0472">Membrane</keyword>
<organism evidence="9 10">
    <name type="scientific">Lysinibacillus composti</name>
    <dbReference type="NCBI Taxonomy" id="720633"/>
    <lineage>
        <taxon>Bacteria</taxon>
        <taxon>Bacillati</taxon>
        <taxon>Bacillota</taxon>
        <taxon>Bacilli</taxon>
        <taxon>Bacillales</taxon>
        <taxon>Bacillaceae</taxon>
        <taxon>Lysinibacillus</taxon>
    </lineage>
</organism>
<gene>
    <name evidence="9" type="ORF">EBB45_17260</name>
</gene>
<accession>A0A3N9U9S0</accession>
<feature type="transmembrane region" description="Helical" evidence="8">
    <location>
        <begin position="160"/>
        <end position="183"/>
    </location>
</feature>
<keyword evidence="4 8" id="KW-0812">Transmembrane</keyword>
<evidence type="ECO:0000313" key="9">
    <source>
        <dbReference type="EMBL" id="RQW73300.1"/>
    </source>
</evidence>
<reference evidence="9 10" key="1">
    <citation type="journal article" date="2013" name="J. Microbiol.">
        <title>Lysinibacillus chungkukjangi sp. nov., isolated from Chungkukjang, Korean fermented soybean food.</title>
        <authorList>
            <person name="Kim S.J."/>
            <person name="Jang Y.H."/>
            <person name="Hamada M."/>
            <person name="Ahn J.H."/>
            <person name="Weon H.Y."/>
            <person name="Suzuki K."/>
            <person name="Whang K.S."/>
            <person name="Kwon S.W."/>
        </authorList>
    </citation>
    <scope>NUCLEOTIDE SEQUENCE [LARGE SCALE GENOMIC DNA]</scope>
    <source>
        <strain evidence="9 10">MCCC 1A12701</strain>
    </source>
</reference>
<keyword evidence="3" id="KW-0645">Protease</keyword>
<protein>
    <recommendedName>
        <fullName evidence="11">Accessory regulator AgrB</fullName>
    </recommendedName>
</protein>
<comment type="caution">
    <text evidence="9">The sequence shown here is derived from an EMBL/GenBank/DDBJ whole genome shotgun (WGS) entry which is preliminary data.</text>
</comment>
<evidence type="ECO:0000313" key="10">
    <source>
        <dbReference type="Proteomes" id="UP000274033"/>
    </source>
</evidence>
<evidence type="ECO:0000256" key="2">
    <source>
        <dbReference type="ARBA" id="ARBA00022654"/>
    </source>
</evidence>
<evidence type="ECO:0008006" key="11">
    <source>
        <dbReference type="Google" id="ProtNLM"/>
    </source>
</evidence>
<dbReference type="GO" id="GO:0008233">
    <property type="term" value="F:peptidase activity"/>
    <property type="evidence" value="ECO:0007669"/>
    <property type="project" value="UniProtKB-KW"/>
</dbReference>
<dbReference type="EMBL" id="RRCT01000023">
    <property type="protein sequence ID" value="RQW73300.1"/>
    <property type="molecule type" value="Genomic_DNA"/>
</dbReference>
<feature type="transmembrane region" description="Helical" evidence="8">
    <location>
        <begin position="50"/>
        <end position="75"/>
    </location>
</feature>
<keyword evidence="1" id="KW-1003">Cell membrane</keyword>
<dbReference type="Pfam" id="PF04647">
    <property type="entry name" value="AgrB"/>
    <property type="match status" value="1"/>
</dbReference>
<keyword evidence="6 8" id="KW-1133">Transmembrane helix</keyword>
<dbReference type="InterPro" id="IPR006741">
    <property type="entry name" value="AgrB"/>
</dbReference>
<dbReference type="GO" id="GO:0006508">
    <property type="term" value="P:proteolysis"/>
    <property type="evidence" value="ECO:0007669"/>
    <property type="project" value="UniProtKB-KW"/>
</dbReference>